<protein>
    <recommendedName>
        <fullName evidence="4">DUF1240 domain-containing protein</fullName>
    </recommendedName>
</protein>
<evidence type="ECO:0000313" key="2">
    <source>
        <dbReference type="EMBL" id="PSF05181.1"/>
    </source>
</evidence>
<name>A0A2T1K4W6_9GAMM</name>
<keyword evidence="1" id="KW-0472">Membrane</keyword>
<dbReference type="RefSeq" id="WP_106764727.1">
    <property type="nucleotide sequence ID" value="NZ_PXNP01000104.1"/>
</dbReference>
<accession>A0A2T1K4W6</accession>
<feature type="transmembrane region" description="Helical" evidence="1">
    <location>
        <begin position="39"/>
        <end position="62"/>
    </location>
</feature>
<evidence type="ECO:0008006" key="4">
    <source>
        <dbReference type="Google" id="ProtNLM"/>
    </source>
</evidence>
<dbReference type="OrthoDB" id="9828857at2"/>
<dbReference type="EMBL" id="PXNP01000104">
    <property type="protein sequence ID" value="PSF05181.1"/>
    <property type="molecule type" value="Genomic_DNA"/>
</dbReference>
<keyword evidence="3" id="KW-1185">Reference proteome</keyword>
<comment type="caution">
    <text evidence="2">The sequence shown here is derived from an EMBL/GenBank/DDBJ whole genome shotgun (WGS) entry which is preliminary data.</text>
</comment>
<proteinExistence type="predicted"/>
<evidence type="ECO:0000256" key="1">
    <source>
        <dbReference type="SAM" id="Phobius"/>
    </source>
</evidence>
<evidence type="ECO:0000313" key="3">
    <source>
        <dbReference type="Proteomes" id="UP000239866"/>
    </source>
</evidence>
<keyword evidence="1" id="KW-0812">Transmembrane</keyword>
<keyword evidence="1" id="KW-1133">Transmembrane helix</keyword>
<dbReference type="Proteomes" id="UP000239866">
    <property type="component" value="Unassembled WGS sequence"/>
</dbReference>
<dbReference type="AlphaFoldDB" id="A0A2T1K4W6"/>
<organism evidence="2 3">
    <name type="scientific">Marinobacter fuscus</name>
    <dbReference type="NCBI Taxonomy" id="2109942"/>
    <lineage>
        <taxon>Bacteria</taxon>
        <taxon>Pseudomonadati</taxon>
        <taxon>Pseudomonadota</taxon>
        <taxon>Gammaproteobacteria</taxon>
        <taxon>Pseudomonadales</taxon>
        <taxon>Marinobacteraceae</taxon>
        <taxon>Marinobacter</taxon>
    </lineage>
</organism>
<reference evidence="2 3" key="1">
    <citation type="submission" date="2018-03" db="EMBL/GenBank/DDBJ databases">
        <title>Marinobacter brunus sp. nov., a marine bacterium of Gamma-proteobacteria isolated from the surface seawater of the South China Sea.</title>
        <authorList>
            <person name="Cheng H."/>
            <person name="Wu Y.-H."/>
            <person name="Xamxidin M."/>
            <person name="Xu X.-W."/>
        </authorList>
    </citation>
    <scope>NUCLEOTIDE SEQUENCE [LARGE SCALE GENOMIC DNA]</scope>
    <source>
        <strain evidence="2 3">NH169-3</strain>
    </source>
</reference>
<feature type="transmembrane region" description="Helical" evidence="1">
    <location>
        <begin position="78"/>
        <end position="97"/>
    </location>
</feature>
<sequence>MGVGLTALSIWILWLNHRDYTQAIQTGAPIFLEDTGITVLYLAPITYLGLALLGMCGIIVAIRGKGFTKSIGGKLNKAVALLVITGLFGMFFGSHIANKLWAEHFENQGYVECSQPFRMTSKWFKAVWVDSIPLCNDRRVLKMFGAGKRVSDINRIIEESRH</sequence>
<gene>
    <name evidence="2" type="ORF">C7H09_16410</name>
</gene>